<feature type="transmembrane region" description="Helical" evidence="10">
    <location>
        <begin position="178"/>
        <end position="197"/>
    </location>
</feature>
<keyword evidence="5" id="KW-0573">Peptidoglycan synthesis</keyword>
<evidence type="ECO:0000256" key="9">
    <source>
        <dbReference type="ARBA" id="ARBA00061532"/>
    </source>
</evidence>
<comment type="function">
    <text evidence="8">Involved in peptidoglycan biosynthesis. Transports lipid-linked peptidoglycan precursors from the inner to the outer leaflet of the cytoplasmic membrane.</text>
</comment>
<evidence type="ECO:0000313" key="12">
    <source>
        <dbReference type="Proteomes" id="UP000229498"/>
    </source>
</evidence>
<feature type="transmembrane region" description="Helical" evidence="10">
    <location>
        <begin position="121"/>
        <end position="145"/>
    </location>
</feature>
<dbReference type="OrthoDB" id="9816572at2"/>
<comment type="similarity">
    <text evidence="9">Belongs to the MurJ/MviN family.</text>
</comment>
<evidence type="ECO:0000256" key="4">
    <source>
        <dbReference type="ARBA" id="ARBA00022960"/>
    </source>
</evidence>
<feature type="transmembrane region" description="Helical" evidence="10">
    <location>
        <begin position="471"/>
        <end position="488"/>
    </location>
</feature>
<keyword evidence="4" id="KW-0133">Cell shape</keyword>
<dbReference type="EMBL" id="PHIG01000007">
    <property type="protein sequence ID" value="PJK31213.1"/>
    <property type="molecule type" value="Genomic_DNA"/>
</dbReference>
<feature type="transmembrane region" description="Helical" evidence="10">
    <location>
        <begin position="307"/>
        <end position="328"/>
    </location>
</feature>
<dbReference type="AlphaFoldDB" id="A0A2M9G680"/>
<keyword evidence="12" id="KW-1185">Reference proteome</keyword>
<evidence type="ECO:0000256" key="3">
    <source>
        <dbReference type="ARBA" id="ARBA00022692"/>
    </source>
</evidence>
<accession>A0A2M9G680</accession>
<gene>
    <name evidence="11" type="ORF">CVT23_03000</name>
</gene>
<feature type="transmembrane region" description="Helical" evidence="10">
    <location>
        <begin position="152"/>
        <end position="172"/>
    </location>
</feature>
<evidence type="ECO:0000256" key="5">
    <source>
        <dbReference type="ARBA" id="ARBA00022984"/>
    </source>
</evidence>
<organism evidence="11 12">
    <name type="scientific">Minwuia thermotolerans</name>
    <dbReference type="NCBI Taxonomy" id="2056226"/>
    <lineage>
        <taxon>Bacteria</taxon>
        <taxon>Pseudomonadati</taxon>
        <taxon>Pseudomonadota</taxon>
        <taxon>Alphaproteobacteria</taxon>
        <taxon>Minwuiales</taxon>
        <taxon>Minwuiaceae</taxon>
        <taxon>Minwuia</taxon>
    </lineage>
</organism>
<dbReference type="GO" id="GO:0005886">
    <property type="term" value="C:plasma membrane"/>
    <property type="evidence" value="ECO:0007669"/>
    <property type="project" value="UniProtKB-SubCell"/>
</dbReference>
<reference evidence="11 12" key="1">
    <citation type="submission" date="2017-11" db="EMBL/GenBank/DDBJ databases">
        <title>Draft genome sequence of Rhizobiales bacterium SY3-13.</title>
        <authorList>
            <person name="Sun C."/>
        </authorList>
    </citation>
    <scope>NUCLEOTIDE SEQUENCE [LARGE SCALE GENOMIC DNA]</scope>
    <source>
        <strain evidence="11 12">SY3-13</strain>
    </source>
</reference>
<evidence type="ECO:0000256" key="2">
    <source>
        <dbReference type="ARBA" id="ARBA00022475"/>
    </source>
</evidence>
<dbReference type="InterPro" id="IPR004268">
    <property type="entry name" value="MurJ"/>
</dbReference>
<dbReference type="PRINTS" id="PR01806">
    <property type="entry name" value="VIRFACTRMVIN"/>
</dbReference>
<feature type="transmembrane region" description="Helical" evidence="10">
    <location>
        <begin position="80"/>
        <end position="101"/>
    </location>
</feature>
<evidence type="ECO:0000256" key="10">
    <source>
        <dbReference type="SAM" id="Phobius"/>
    </source>
</evidence>
<dbReference type="RefSeq" id="WP_109796169.1">
    <property type="nucleotide sequence ID" value="NZ_PHIG01000007.1"/>
</dbReference>
<keyword evidence="2" id="KW-1003">Cell membrane</keyword>
<feature type="transmembrane region" description="Helical" evidence="10">
    <location>
        <begin position="381"/>
        <end position="399"/>
    </location>
</feature>
<dbReference type="GO" id="GO:0009252">
    <property type="term" value="P:peptidoglycan biosynthetic process"/>
    <property type="evidence" value="ECO:0007669"/>
    <property type="project" value="UniProtKB-KW"/>
</dbReference>
<feature type="transmembrane region" description="Helical" evidence="10">
    <location>
        <begin position="440"/>
        <end position="459"/>
    </location>
</feature>
<dbReference type="Proteomes" id="UP000229498">
    <property type="component" value="Unassembled WGS sequence"/>
</dbReference>
<feature type="transmembrane region" description="Helical" evidence="10">
    <location>
        <begin position="348"/>
        <end position="369"/>
    </location>
</feature>
<dbReference type="Pfam" id="PF03023">
    <property type="entry name" value="MurJ"/>
    <property type="match status" value="1"/>
</dbReference>
<protein>
    <recommendedName>
        <fullName evidence="13">Murein biosynthesis integral membrane protein MurJ</fullName>
    </recommendedName>
</protein>
<evidence type="ECO:0000256" key="7">
    <source>
        <dbReference type="ARBA" id="ARBA00023136"/>
    </source>
</evidence>
<keyword evidence="6 10" id="KW-1133">Transmembrane helix</keyword>
<dbReference type="GO" id="GO:0008360">
    <property type="term" value="P:regulation of cell shape"/>
    <property type="evidence" value="ECO:0007669"/>
    <property type="project" value="UniProtKB-KW"/>
</dbReference>
<keyword evidence="7 10" id="KW-0472">Membrane</keyword>
<keyword evidence="3 10" id="KW-0812">Transmembrane</keyword>
<dbReference type="PANTHER" id="PTHR43486:SF1">
    <property type="entry name" value="LIPID II FLIPPASE MURJ-RELATED"/>
    <property type="match status" value="1"/>
</dbReference>
<dbReference type="PANTHER" id="PTHR43486">
    <property type="entry name" value="LIPID II FLIPPASE MURJ-RELATED"/>
    <property type="match status" value="1"/>
</dbReference>
<proteinExistence type="inferred from homology"/>
<comment type="subcellular location">
    <subcellularLocation>
        <location evidence="1">Cell membrane</location>
        <topology evidence="1">Multi-pass membrane protein</topology>
    </subcellularLocation>
</comment>
<feature type="transmembrane region" description="Helical" evidence="10">
    <location>
        <begin position="405"/>
        <end position="428"/>
    </location>
</feature>
<evidence type="ECO:0008006" key="13">
    <source>
        <dbReference type="Google" id="ProtNLM"/>
    </source>
</evidence>
<feature type="transmembrane region" description="Helical" evidence="10">
    <location>
        <begin position="43"/>
        <end position="68"/>
    </location>
</feature>
<name>A0A2M9G680_9PROT</name>
<evidence type="ECO:0000256" key="1">
    <source>
        <dbReference type="ARBA" id="ARBA00004651"/>
    </source>
</evidence>
<evidence type="ECO:0000256" key="6">
    <source>
        <dbReference type="ARBA" id="ARBA00022989"/>
    </source>
</evidence>
<comment type="caution">
    <text evidence="11">The sequence shown here is derived from an EMBL/GenBank/DDBJ whole genome shotgun (WGS) entry which is preliminary data.</text>
</comment>
<feature type="transmembrane region" description="Helical" evidence="10">
    <location>
        <begin position="234"/>
        <end position="259"/>
    </location>
</feature>
<evidence type="ECO:0000256" key="8">
    <source>
        <dbReference type="ARBA" id="ARBA00060041"/>
    </source>
</evidence>
<feature type="transmembrane region" description="Helical" evidence="10">
    <location>
        <begin position="265"/>
        <end position="286"/>
    </location>
</feature>
<sequence>MLSSILKSGLAITCALLVGRLLGFAREATIAGTLGVNRAADVAVFLVSIPDLLVNMLGAGGFTAILVIRYRQTPTQAARLMFQASVAILVTVGALVALLLLKRAFLIDMLAPGFDPVSRELAIALVPLALLSAPLAAMAGAGVAFLQAQDRFFFASMGAAIINATLVVAMLVAPSGMVLDYLAVAILLGTAGRWLMLQAVAGRDSIRHMGFRPWLVDVRLISAFVRTASTEAIVFFYPFALRAIATLFGVGALASVNYATKLVQLPLGVVVMSLTTILLPQFAGLAPHERNAGDLRPFRRLAVHGQFWILALSAMAIAVLVVHGAWLVDLAFGWGEIDPDGLADIANFTAVFSLSLLPMGLNVFLRRALNALGDTRTPLKAEIIGFATFIAVALAVLAADGPLEAILLSAAGGSFVSTAMLFASMSRCGVSLVREFRRPGLWAAVVLSALATAAPGLVLDRMAPGHNWLPAIAIAIGGIAGLGAALAMNREARAAVRALLQRRQ</sequence>
<evidence type="ECO:0000313" key="11">
    <source>
        <dbReference type="EMBL" id="PJK31213.1"/>
    </source>
</evidence>